<comment type="caution">
    <text evidence="2">The sequence shown here is derived from an EMBL/GenBank/DDBJ whole genome shotgun (WGS) entry which is preliminary data.</text>
</comment>
<evidence type="ECO:0000313" key="3">
    <source>
        <dbReference type="Proteomes" id="UP000433483"/>
    </source>
</evidence>
<accession>A0A6A3W7C9</accession>
<dbReference type="Proteomes" id="UP000488956">
    <property type="component" value="Unassembled WGS sequence"/>
</dbReference>
<evidence type="ECO:0000313" key="1">
    <source>
        <dbReference type="EMBL" id="KAE9076043.1"/>
    </source>
</evidence>
<dbReference type="EMBL" id="QXGB01002506">
    <property type="protein sequence ID" value="KAE9177333.1"/>
    <property type="molecule type" value="Genomic_DNA"/>
</dbReference>
<dbReference type="Proteomes" id="UP000433483">
    <property type="component" value="Unassembled WGS sequence"/>
</dbReference>
<dbReference type="AlphaFoldDB" id="A0A6A3W7C9"/>
<proteinExistence type="predicted"/>
<protein>
    <submittedName>
        <fullName evidence="2">Uncharacterized protein</fullName>
    </submittedName>
</protein>
<keyword evidence="3" id="KW-1185">Reference proteome</keyword>
<dbReference type="EMBL" id="QXFX01002538">
    <property type="protein sequence ID" value="KAE9076043.1"/>
    <property type="molecule type" value="Genomic_DNA"/>
</dbReference>
<evidence type="ECO:0000313" key="2">
    <source>
        <dbReference type="EMBL" id="KAE9177333.1"/>
    </source>
</evidence>
<gene>
    <name evidence="2" type="ORF">PF005_g24542</name>
    <name evidence="1" type="ORF">PF010_g24064</name>
</gene>
<organism evidence="2 3">
    <name type="scientific">Phytophthora fragariae</name>
    <dbReference type="NCBI Taxonomy" id="53985"/>
    <lineage>
        <taxon>Eukaryota</taxon>
        <taxon>Sar</taxon>
        <taxon>Stramenopiles</taxon>
        <taxon>Oomycota</taxon>
        <taxon>Peronosporomycetes</taxon>
        <taxon>Peronosporales</taxon>
        <taxon>Peronosporaceae</taxon>
        <taxon>Phytophthora</taxon>
    </lineage>
</organism>
<reference evidence="2 3" key="1">
    <citation type="submission" date="2018-08" db="EMBL/GenBank/DDBJ databases">
        <title>Genomic investigation of the strawberry pathogen Phytophthora fragariae indicates pathogenicity is determined by transcriptional variation in three key races.</title>
        <authorList>
            <person name="Adams T.M."/>
            <person name="Armitage A.D."/>
            <person name="Sobczyk M.K."/>
            <person name="Bates H.J."/>
            <person name="Dunwell J.M."/>
            <person name="Nellist C.F."/>
            <person name="Harrison R.J."/>
        </authorList>
    </citation>
    <scope>NUCLEOTIDE SEQUENCE [LARGE SCALE GENOMIC DNA]</scope>
    <source>
        <strain evidence="2 3">NOV-27</strain>
        <strain evidence="1 4">ONT-3</strain>
    </source>
</reference>
<sequence length="84" mass="9070">MDAFWCLASSTAIGITIVDSAVSLTPSKKTLLSIELEGLGTLSDVRSEGGFTCQHESVRECLQLTAFGADGFWRRVPCCFVHMA</sequence>
<evidence type="ECO:0000313" key="4">
    <source>
        <dbReference type="Proteomes" id="UP000488956"/>
    </source>
</evidence>
<name>A0A6A3W7C9_9STRA</name>